<dbReference type="AlphaFoldDB" id="A0A146FLI1"/>
<gene>
    <name evidence="1" type="ORF">RIB2604_02102160</name>
</gene>
<dbReference type="EMBL" id="BCWF01000021">
    <property type="protein sequence ID" value="GAT26537.1"/>
    <property type="molecule type" value="Genomic_DNA"/>
</dbReference>
<organism evidence="1 2">
    <name type="scientific">Aspergillus kawachii</name>
    <name type="common">White koji mold</name>
    <name type="synonym">Aspergillus awamori var. kawachi</name>
    <dbReference type="NCBI Taxonomy" id="1069201"/>
    <lineage>
        <taxon>Eukaryota</taxon>
        <taxon>Fungi</taxon>
        <taxon>Dikarya</taxon>
        <taxon>Ascomycota</taxon>
        <taxon>Pezizomycotina</taxon>
        <taxon>Eurotiomycetes</taxon>
        <taxon>Eurotiomycetidae</taxon>
        <taxon>Eurotiales</taxon>
        <taxon>Aspergillaceae</taxon>
        <taxon>Aspergillus</taxon>
        <taxon>Aspergillus subgen. Circumdati</taxon>
    </lineage>
</organism>
<sequence>METIQAPPRLLLISISGFVNKGPSSTTSTASTATATTT</sequence>
<evidence type="ECO:0000313" key="1">
    <source>
        <dbReference type="EMBL" id="GAT26537.1"/>
    </source>
</evidence>
<protein>
    <submittedName>
        <fullName evidence="1">Uncharacterized protein</fullName>
    </submittedName>
</protein>
<proteinExistence type="predicted"/>
<reference evidence="2" key="2">
    <citation type="submission" date="2016-02" db="EMBL/GenBank/DDBJ databases">
        <title>Genome sequencing of Aspergillus luchuensis NBRC 4314.</title>
        <authorList>
            <person name="Yamada O."/>
        </authorList>
    </citation>
    <scope>NUCLEOTIDE SEQUENCE [LARGE SCALE GENOMIC DNA]</scope>
    <source>
        <strain evidence="2">RIB 2604</strain>
    </source>
</reference>
<name>A0A146FLI1_ASPKA</name>
<comment type="caution">
    <text evidence="1">The sequence shown here is derived from an EMBL/GenBank/DDBJ whole genome shotgun (WGS) entry which is preliminary data.</text>
</comment>
<dbReference type="Proteomes" id="UP000075230">
    <property type="component" value="Unassembled WGS sequence"/>
</dbReference>
<accession>A0A146FLI1</accession>
<evidence type="ECO:0000313" key="2">
    <source>
        <dbReference type="Proteomes" id="UP000075230"/>
    </source>
</evidence>
<reference evidence="1 2" key="1">
    <citation type="journal article" date="2016" name="DNA Res.">
        <title>Genome sequence of Aspergillus luchuensis NBRC 4314.</title>
        <authorList>
            <person name="Yamada O."/>
            <person name="Machida M."/>
            <person name="Hosoyama A."/>
            <person name="Goto M."/>
            <person name="Takahashi T."/>
            <person name="Futagami T."/>
            <person name="Yamagata Y."/>
            <person name="Takeuchi M."/>
            <person name="Kobayashi T."/>
            <person name="Koike H."/>
            <person name="Abe K."/>
            <person name="Asai K."/>
            <person name="Arita M."/>
            <person name="Fujita N."/>
            <person name="Fukuda K."/>
            <person name="Higa K."/>
            <person name="Horikawa H."/>
            <person name="Ishikawa T."/>
            <person name="Jinno K."/>
            <person name="Kato Y."/>
            <person name="Kirimura K."/>
            <person name="Mizutani O."/>
            <person name="Nakasone K."/>
            <person name="Sano M."/>
            <person name="Shiraishi Y."/>
            <person name="Tsukahara M."/>
            <person name="Gomi K."/>
        </authorList>
    </citation>
    <scope>NUCLEOTIDE SEQUENCE [LARGE SCALE GENOMIC DNA]</scope>
    <source>
        <strain evidence="1 2">RIB 2604</strain>
    </source>
</reference>